<keyword evidence="2" id="KW-1185">Reference proteome</keyword>
<proteinExistence type="predicted"/>
<accession>A0A9D4BHP5</accession>
<organism evidence="1 2">
    <name type="scientific">Dreissena polymorpha</name>
    <name type="common">Zebra mussel</name>
    <name type="synonym">Mytilus polymorpha</name>
    <dbReference type="NCBI Taxonomy" id="45954"/>
    <lineage>
        <taxon>Eukaryota</taxon>
        <taxon>Metazoa</taxon>
        <taxon>Spiralia</taxon>
        <taxon>Lophotrochozoa</taxon>
        <taxon>Mollusca</taxon>
        <taxon>Bivalvia</taxon>
        <taxon>Autobranchia</taxon>
        <taxon>Heteroconchia</taxon>
        <taxon>Euheterodonta</taxon>
        <taxon>Imparidentia</taxon>
        <taxon>Neoheterodontei</taxon>
        <taxon>Myida</taxon>
        <taxon>Dreissenoidea</taxon>
        <taxon>Dreissenidae</taxon>
        <taxon>Dreissena</taxon>
    </lineage>
</organism>
<dbReference type="EMBL" id="JAIWYP010000016">
    <property type="protein sequence ID" value="KAH3695392.1"/>
    <property type="molecule type" value="Genomic_DNA"/>
</dbReference>
<reference evidence="1" key="1">
    <citation type="journal article" date="2019" name="bioRxiv">
        <title>The Genome of the Zebra Mussel, Dreissena polymorpha: A Resource for Invasive Species Research.</title>
        <authorList>
            <person name="McCartney M.A."/>
            <person name="Auch B."/>
            <person name="Kono T."/>
            <person name="Mallez S."/>
            <person name="Zhang Y."/>
            <person name="Obille A."/>
            <person name="Becker A."/>
            <person name="Abrahante J.E."/>
            <person name="Garbe J."/>
            <person name="Badalamenti J.P."/>
            <person name="Herman A."/>
            <person name="Mangelson H."/>
            <person name="Liachko I."/>
            <person name="Sullivan S."/>
            <person name="Sone E.D."/>
            <person name="Koren S."/>
            <person name="Silverstein K.A.T."/>
            <person name="Beckman K.B."/>
            <person name="Gohl D.M."/>
        </authorList>
    </citation>
    <scope>NUCLEOTIDE SEQUENCE</scope>
    <source>
        <strain evidence="1">Duluth1</strain>
        <tissue evidence="1">Whole animal</tissue>
    </source>
</reference>
<evidence type="ECO:0000313" key="2">
    <source>
        <dbReference type="Proteomes" id="UP000828390"/>
    </source>
</evidence>
<comment type="caution">
    <text evidence="1">The sequence shown here is derived from an EMBL/GenBank/DDBJ whole genome shotgun (WGS) entry which is preliminary data.</text>
</comment>
<protein>
    <submittedName>
        <fullName evidence="1">Uncharacterized protein</fullName>
    </submittedName>
</protein>
<evidence type="ECO:0000313" key="1">
    <source>
        <dbReference type="EMBL" id="KAH3695392.1"/>
    </source>
</evidence>
<reference evidence="1" key="2">
    <citation type="submission" date="2020-11" db="EMBL/GenBank/DDBJ databases">
        <authorList>
            <person name="McCartney M.A."/>
            <person name="Auch B."/>
            <person name="Kono T."/>
            <person name="Mallez S."/>
            <person name="Becker A."/>
            <person name="Gohl D.M."/>
            <person name="Silverstein K.A.T."/>
            <person name="Koren S."/>
            <person name="Bechman K.B."/>
            <person name="Herman A."/>
            <person name="Abrahante J.E."/>
            <person name="Garbe J."/>
        </authorList>
    </citation>
    <scope>NUCLEOTIDE SEQUENCE</scope>
    <source>
        <strain evidence="1">Duluth1</strain>
        <tissue evidence="1">Whole animal</tissue>
    </source>
</reference>
<name>A0A9D4BHP5_DREPO</name>
<sequence length="52" mass="6050">MLTLAILEDMYQNGSTINGPNRHRRSQQRDGTYVQYSGGQWQEEATRLHCTH</sequence>
<dbReference type="AlphaFoldDB" id="A0A9D4BHP5"/>
<gene>
    <name evidence="1" type="ORF">DPMN_082851</name>
</gene>
<dbReference type="Proteomes" id="UP000828390">
    <property type="component" value="Unassembled WGS sequence"/>
</dbReference>